<reference evidence="4" key="1">
    <citation type="submission" date="2024-06" db="EMBL/GenBank/DDBJ databases">
        <title>Draft Genome Sequences of Epichloe bromicola Strains Isolated from Elymus ciliaris.</title>
        <authorList>
            <consortium name="Epichloe bromicola genome sequencing consortium"/>
            <person name="Miura A."/>
            <person name="Imano S."/>
            <person name="Ashida A."/>
            <person name="Sato I."/>
            <person name="Chiba S."/>
            <person name="Tanaka A."/>
            <person name="Camagna M."/>
            <person name="Takemoto D."/>
        </authorList>
    </citation>
    <scope>NUCLEOTIDE SEQUENCE [LARGE SCALE GENOMIC DNA]</scope>
    <source>
        <strain evidence="4">DP</strain>
    </source>
</reference>
<dbReference type="PANTHER" id="PTHR31806">
    <property type="entry name" value="PURINE-CYTOSINE PERMEASE FCY2-RELATED"/>
    <property type="match status" value="1"/>
</dbReference>
<keyword evidence="2" id="KW-0472">Membrane</keyword>
<proteinExistence type="predicted"/>
<comment type="caution">
    <text evidence="3">The sequence shown here is derived from an EMBL/GenBank/DDBJ whole genome shotgun (WGS) entry which is preliminary data.</text>
</comment>
<evidence type="ECO:0000313" key="4">
    <source>
        <dbReference type="Proteomes" id="UP001562357"/>
    </source>
</evidence>
<keyword evidence="2" id="KW-1133">Transmembrane helix</keyword>
<gene>
    <name evidence="3" type="primary">g6709</name>
    <name evidence="3" type="ORF">EsDP_00006709</name>
</gene>
<dbReference type="EMBL" id="BAAFGZ010000422">
    <property type="protein sequence ID" value="GAB0138474.1"/>
    <property type="molecule type" value="Genomic_DNA"/>
</dbReference>
<dbReference type="PANTHER" id="PTHR31806:SF1">
    <property type="entry name" value="PURINE-CYTOSINE PERMEASE FCY2-RELATED"/>
    <property type="match status" value="1"/>
</dbReference>
<feature type="transmembrane region" description="Helical" evidence="2">
    <location>
        <begin position="76"/>
        <end position="95"/>
    </location>
</feature>
<keyword evidence="2" id="KW-0812">Transmembrane</keyword>
<keyword evidence="4" id="KW-1185">Reference proteome</keyword>
<keyword evidence="1" id="KW-0813">Transport</keyword>
<dbReference type="Proteomes" id="UP001562357">
    <property type="component" value="Unassembled WGS sequence"/>
</dbReference>
<organism evidence="3 4">
    <name type="scientific">Epichloe bromicola</name>
    <dbReference type="NCBI Taxonomy" id="79588"/>
    <lineage>
        <taxon>Eukaryota</taxon>
        <taxon>Fungi</taxon>
        <taxon>Dikarya</taxon>
        <taxon>Ascomycota</taxon>
        <taxon>Pezizomycotina</taxon>
        <taxon>Sordariomycetes</taxon>
        <taxon>Hypocreomycetidae</taxon>
        <taxon>Hypocreales</taxon>
        <taxon>Clavicipitaceae</taxon>
        <taxon>Epichloe</taxon>
    </lineage>
</organism>
<feature type="transmembrane region" description="Helical" evidence="2">
    <location>
        <begin position="39"/>
        <end position="64"/>
    </location>
</feature>
<evidence type="ECO:0000256" key="2">
    <source>
        <dbReference type="SAM" id="Phobius"/>
    </source>
</evidence>
<accession>A0ABQ0CYE5</accession>
<protein>
    <submittedName>
        <fullName evidence="3">Uncharacterized protein</fullName>
    </submittedName>
</protein>
<sequence length="173" mass="19383">MATVKHGHAERRGSIRAEEALFFKVVLDDAPEYPASTDAVIVILALSIVANNCPNIYSVSLTLMVLGRWTRRVPRFVWTIVGSAVYVGIAIPGYASFEAVLENFMHFIGYWFAIYEGIALTDHFVFRRGFSGYNPEHWDDGDKLPPSYASLTSSLMGIVGMVLGMKQTWIFKR</sequence>
<evidence type="ECO:0000256" key="1">
    <source>
        <dbReference type="ARBA" id="ARBA00022448"/>
    </source>
</evidence>
<evidence type="ECO:0000313" key="3">
    <source>
        <dbReference type="EMBL" id="GAB0138474.1"/>
    </source>
</evidence>
<feature type="transmembrane region" description="Helical" evidence="2">
    <location>
        <begin position="147"/>
        <end position="165"/>
    </location>
</feature>
<dbReference type="InterPro" id="IPR026030">
    <property type="entry name" value="Pur-cyt_permease_Fcy2/21/22"/>
</dbReference>
<dbReference type="Gene3D" id="1.10.4160.10">
    <property type="entry name" value="Hydantoin permease"/>
    <property type="match status" value="1"/>
</dbReference>
<name>A0ABQ0CYE5_9HYPO</name>